<evidence type="ECO:0000313" key="3">
    <source>
        <dbReference type="EMBL" id="KAJ8980972.1"/>
    </source>
</evidence>
<evidence type="ECO:0000313" key="4">
    <source>
        <dbReference type="Proteomes" id="UP001162164"/>
    </source>
</evidence>
<accession>A0ABQ9JTI1</accession>
<keyword evidence="4" id="KW-1185">Reference proteome</keyword>
<sequence>MQINGKLGRLMESCGKVSDAIWSQIATVVKQYVQRTDPNRIHLEDMRRSDAESAAEITDNEERIRKKEELIYSLRKDHDNLCLNRGKKIKVLEKELGVIKVEVIKSKQQLKRQLQIDEKKLKHISNCSSQTNICERFQTQREITAKWLPLISNVYLKDNVTDQTDLRELQAVIDSSDVAKDIELSMLEKPKTDVKGRTRPKTSVPGRPSKPGKTVSQTSTPDSKKITKLRKVHLEEKDSSEKAPLSSVSTLSTTASPDILDRCLESLRGMENFWFTFNKVEVDYMEIKEEKKLLENENKQLKGLARAVLESASLAESIPNRSVSSKSRMAKSAPIRRVVRALF</sequence>
<proteinExistence type="predicted"/>
<name>A0ABQ9JTI1_9CUCU</name>
<gene>
    <name evidence="3" type="ORF">NQ317_013426</name>
</gene>
<evidence type="ECO:0000256" key="2">
    <source>
        <dbReference type="SAM" id="MobiDB-lite"/>
    </source>
</evidence>
<comment type="caution">
    <text evidence="3">The sequence shown here is derived from an EMBL/GenBank/DDBJ whole genome shotgun (WGS) entry which is preliminary data.</text>
</comment>
<feature type="region of interest" description="Disordered" evidence="2">
    <location>
        <begin position="189"/>
        <end position="251"/>
    </location>
</feature>
<feature type="compositionally biased region" description="Basic and acidic residues" evidence="2">
    <location>
        <begin position="232"/>
        <end position="241"/>
    </location>
</feature>
<dbReference type="Proteomes" id="UP001162164">
    <property type="component" value="Unassembled WGS sequence"/>
</dbReference>
<organism evidence="3 4">
    <name type="scientific">Molorchus minor</name>
    <dbReference type="NCBI Taxonomy" id="1323400"/>
    <lineage>
        <taxon>Eukaryota</taxon>
        <taxon>Metazoa</taxon>
        <taxon>Ecdysozoa</taxon>
        <taxon>Arthropoda</taxon>
        <taxon>Hexapoda</taxon>
        <taxon>Insecta</taxon>
        <taxon>Pterygota</taxon>
        <taxon>Neoptera</taxon>
        <taxon>Endopterygota</taxon>
        <taxon>Coleoptera</taxon>
        <taxon>Polyphaga</taxon>
        <taxon>Cucujiformia</taxon>
        <taxon>Chrysomeloidea</taxon>
        <taxon>Cerambycidae</taxon>
        <taxon>Lamiinae</taxon>
        <taxon>Monochamini</taxon>
        <taxon>Molorchus</taxon>
    </lineage>
</organism>
<dbReference type="EMBL" id="JAPWTJ010000217">
    <property type="protein sequence ID" value="KAJ8980972.1"/>
    <property type="molecule type" value="Genomic_DNA"/>
</dbReference>
<protein>
    <submittedName>
        <fullName evidence="3">Uncharacterized protein</fullName>
    </submittedName>
</protein>
<reference evidence="3" key="1">
    <citation type="journal article" date="2023" name="Insect Mol. Biol.">
        <title>Genome sequencing provides insights into the evolution of gene families encoding plant cell wall-degrading enzymes in longhorned beetles.</title>
        <authorList>
            <person name="Shin N.R."/>
            <person name="Okamura Y."/>
            <person name="Kirsch R."/>
            <person name="Pauchet Y."/>
        </authorList>
    </citation>
    <scope>NUCLEOTIDE SEQUENCE</scope>
    <source>
        <strain evidence="3">MMC_N1</strain>
    </source>
</reference>
<feature type="coiled-coil region" evidence="1">
    <location>
        <begin position="277"/>
        <end position="307"/>
    </location>
</feature>
<keyword evidence="1" id="KW-0175">Coiled coil</keyword>
<evidence type="ECO:0000256" key="1">
    <source>
        <dbReference type="SAM" id="Coils"/>
    </source>
</evidence>